<evidence type="ECO:0000313" key="1">
    <source>
        <dbReference type="Proteomes" id="UP000235220"/>
    </source>
</evidence>
<dbReference type="KEGG" id="jre:108988644"/>
<gene>
    <name evidence="2" type="primary">LOC108988644</name>
</gene>
<name>A0A2I4EDN9_JUGRE</name>
<dbReference type="InParanoid" id="A0A2I4EDN9"/>
<dbReference type="OrthoDB" id="10541196at2759"/>
<evidence type="ECO:0000313" key="2">
    <source>
        <dbReference type="RefSeq" id="XP_018817510.2"/>
    </source>
</evidence>
<accession>A0A2I4EDN9</accession>
<sequence>MLPPPSTARISQPSISTLDLTSFSRKTHKRPSISPVSVAAPLLLRYFWRHLVYFTKLSSLTKKASNPKSCIIDSDSGGVLDLFVTNHLELSPWDYLCCLCHHQVVNFIILSNCMEGNRPYMSWKGRWKKKIGS</sequence>
<organism evidence="1 2">
    <name type="scientific">Juglans regia</name>
    <name type="common">English walnut</name>
    <dbReference type="NCBI Taxonomy" id="51240"/>
    <lineage>
        <taxon>Eukaryota</taxon>
        <taxon>Viridiplantae</taxon>
        <taxon>Streptophyta</taxon>
        <taxon>Embryophyta</taxon>
        <taxon>Tracheophyta</taxon>
        <taxon>Spermatophyta</taxon>
        <taxon>Magnoliopsida</taxon>
        <taxon>eudicotyledons</taxon>
        <taxon>Gunneridae</taxon>
        <taxon>Pentapetalae</taxon>
        <taxon>rosids</taxon>
        <taxon>fabids</taxon>
        <taxon>Fagales</taxon>
        <taxon>Juglandaceae</taxon>
        <taxon>Juglans</taxon>
    </lineage>
</organism>
<protein>
    <submittedName>
        <fullName evidence="2">Uncharacterized protein LOC108988644</fullName>
    </submittedName>
</protein>
<keyword evidence="1" id="KW-1185">Reference proteome</keyword>
<proteinExistence type="predicted"/>
<reference evidence="2" key="1">
    <citation type="submission" date="2025-08" db="UniProtKB">
        <authorList>
            <consortium name="RefSeq"/>
        </authorList>
    </citation>
    <scope>IDENTIFICATION</scope>
    <source>
        <tissue evidence="2">Leaves</tissue>
    </source>
</reference>
<dbReference type="RefSeq" id="XP_018817510.2">
    <property type="nucleotide sequence ID" value="XM_018961965.2"/>
</dbReference>
<dbReference type="AlphaFoldDB" id="A0A2I4EDN9"/>
<dbReference type="GeneID" id="108988644"/>
<dbReference type="Proteomes" id="UP000235220">
    <property type="component" value="Chromosome 3"/>
</dbReference>